<accession>A0A7Z9A2W4</accession>
<comment type="function">
    <text evidence="8">Catalyzes the release of premature peptidyl moieties from peptidyl-tRNA molecules trapped in stalled 50S ribosomal subunits, and thus maintains levels of free tRNAs and 50S ribosomes.</text>
</comment>
<gene>
    <name evidence="8 11" type="primary">pth</name>
    <name evidence="11" type="ORF">NCTC10207_00562</name>
</gene>
<dbReference type="Pfam" id="PF01195">
    <property type="entry name" value="Pept_tRNA_hydro"/>
    <property type="match status" value="1"/>
</dbReference>
<feature type="site" description="Discriminates between blocked and unblocked aminoacyl-tRNA" evidence="8">
    <location>
        <position position="25"/>
    </location>
</feature>
<evidence type="ECO:0000313" key="11">
    <source>
        <dbReference type="EMBL" id="VEI22485.1"/>
    </source>
</evidence>
<dbReference type="AlphaFoldDB" id="A0A7Z9A2W4"/>
<dbReference type="CDD" id="cd00462">
    <property type="entry name" value="PTH"/>
    <property type="match status" value="1"/>
</dbReference>
<keyword evidence="2 8" id="KW-0820">tRNA-binding</keyword>
<evidence type="ECO:0000256" key="7">
    <source>
        <dbReference type="ARBA" id="ARBA00050038"/>
    </source>
</evidence>
<keyword evidence="4 8" id="KW-0694">RNA-binding</keyword>
<dbReference type="FunFam" id="3.40.50.1470:FF:000001">
    <property type="entry name" value="Peptidyl-tRNA hydrolase"/>
    <property type="match status" value="1"/>
</dbReference>
<feature type="site" description="Stabilizes the basic form of H active site to accept a proton" evidence="8">
    <location>
        <position position="110"/>
    </location>
</feature>
<dbReference type="Gene3D" id="3.40.50.1470">
    <property type="entry name" value="Peptidyl-tRNA hydrolase"/>
    <property type="match status" value="1"/>
</dbReference>
<name>A0A7Z9A2W4_9MICC</name>
<dbReference type="SUPFAM" id="SSF53178">
    <property type="entry name" value="Peptidyl-tRNA hydrolase-like"/>
    <property type="match status" value="1"/>
</dbReference>
<proteinExistence type="inferred from homology"/>
<keyword evidence="3 8" id="KW-0378">Hydrolase</keyword>
<feature type="binding site" evidence="8">
    <location>
        <position position="131"/>
    </location>
    <ligand>
        <name>tRNA</name>
        <dbReference type="ChEBI" id="CHEBI:17843"/>
    </ligand>
</feature>
<organism evidence="11 12">
    <name type="scientific">Rothia aeria</name>
    <dbReference type="NCBI Taxonomy" id="172042"/>
    <lineage>
        <taxon>Bacteria</taxon>
        <taxon>Bacillati</taxon>
        <taxon>Actinomycetota</taxon>
        <taxon>Actinomycetes</taxon>
        <taxon>Micrococcales</taxon>
        <taxon>Micrococcaceae</taxon>
        <taxon>Rothia</taxon>
    </lineage>
</organism>
<comment type="similarity">
    <text evidence="5 8 10">Belongs to the PTH family.</text>
</comment>
<keyword evidence="8" id="KW-0963">Cytoplasm</keyword>
<evidence type="ECO:0000256" key="3">
    <source>
        <dbReference type="ARBA" id="ARBA00022801"/>
    </source>
</evidence>
<protein>
    <recommendedName>
        <fullName evidence="7 8">Peptidyl-tRNA hydrolase</fullName>
        <shortName evidence="8">Pth</shortName>
        <ecNumber evidence="1 8">3.1.1.29</ecNumber>
    </recommendedName>
</protein>
<dbReference type="InterPro" id="IPR001328">
    <property type="entry name" value="Pept_tRNA_hydro"/>
</dbReference>
<evidence type="ECO:0000256" key="1">
    <source>
        <dbReference type="ARBA" id="ARBA00013260"/>
    </source>
</evidence>
<dbReference type="GO" id="GO:0005737">
    <property type="term" value="C:cytoplasm"/>
    <property type="evidence" value="ECO:0007669"/>
    <property type="project" value="UniProtKB-SubCell"/>
</dbReference>
<evidence type="ECO:0000256" key="6">
    <source>
        <dbReference type="ARBA" id="ARBA00048707"/>
    </source>
</evidence>
<comment type="catalytic activity">
    <reaction evidence="6 8 9">
        <text>an N-acyl-L-alpha-aminoacyl-tRNA + H2O = an N-acyl-L-amino acid + a tRNA + H(+)</text>
        <dbReference type="Rhea" id="RHEA:54448"/>
        <dbReference type="Rhea" id="RHEA-COMP:10123"/>
        <dbReference type="Rhea" id="RHEA-COMP:13883"/>
        <dbReference type="ChEBI" id="CHEBI:15377"/>
        <dbReference type="ChEBI" id="CHEBI:15378"/>
        <dbReference type="ChEBI" id="CHEBI:59874"/>
        <dbReference type="ChEBI" id="CHEBI:78442"/>
        <dbReference type="ChEBI" id="CHEBI:138191"/>
        <dbReference type="EC" id="3.1.1.29"/>
    </reaction>
</comment>
<comment type="subcellular location">
    <subcellularLocation>
        <location evidence="8">Cytoplasm</location>
    </subcellularLocation>
</comment>
<evidence type="ECO:0000256" key="2">
    <source>
        <dbReference type="ARBA" id="ARBA00022555"/>
    </source>
</evidence>
<feature type="active site" description="Proton acceptor" evidence="8">
    <location>
        <position position="35"/>
    </location>
</feature>
<feature type="binding site" evidence="8">
    <location>
        <position position="83"/>
    </location>
    <ligand>
        <name>tRNA</name>
        <dbReference type="ChEBI" id="CHEBI:17843"/>
    </ligand>
</feature>
<dbReference type="GO" id="GO:0000049">
    <property type="term" value="F:tRNA binding"/>
    <property type="evidence" value="ECO:0007669"/>
    <property type="project" value="UniProtKB-UniRule"/>
</dbReference>
<dbReference type="InterPro" id="IPR018171">
    <property type="entry name" value="Pept_tRNA_hydro_CS"/>
</dbReference>
<dbReference type="InterPro" id="IPR036416">
    <property type="entry name" value="Pept_tRNA_hydro_sf"/>
</dbReference>
<evidence type="ECO:0000313" key="12">
    <source>
        <dbReference type="Proteomes" id="UP000282386"/>
    </source>
</evidence>
<dbReference type="GO" id="GO:0072344">
    <property type="term" value="P:rescue of stalled ribosome"/>
    <property type="evidence" value="ECO:0007669"/>
    <property type="project" value="UniProtKB-UniRule"/>
</dbReference>
<feature type="binding site" evidence="8">
    <location>
        <position position="85"/>
    </location>
    <ligand>
        <name>tRNA</name>
        <dbReference type="ChEBI" id="CHEBI:17843"/>
    </ligand>
</feature>
<dbReference type="HAMAP" id="MF_00083">
    <property type="entry name" value="Pept_tRNA_hydro_bact"/>
    <property type="match status" value="1"/>
</dbReference>
<evidence type="ECO:0000256" key="4">
    <source>
        <dbReference type="ARBA" id="ARBA00022884"/>
    </source>
</evidence>
<comment type="subunit">
    <text evidence="8">Monomer.</text>
</comment>
<reference evidence="11 12" key="1">
    <citation type="submission" date="2018-12" db="EMBL/GenBank/DDBJ databases">
        <authorList>
            <consortium name="Pathogen Informatics"/>
        </authorList>
    </citation>
    <scope>NUCLEOTIDE SEQUENCE [LARGE SCALE GENOMIC DNA]</scope>
    <source>
        <strain evidence="11 12">NCTC10207</strain>
    </source>
</reference>
<evidence type="ECO:0000256" key="5">
    <source>
        <dbReference type="ARBA" id="ARBA00038063"/>
    </source>
</evidence>
<dbReference type="PROSITE" id="PS01196">
    <property type="entry name" value="PEPT_TRNA_HYDROL_2"/>
    <property type="match status" value="1"/>
</dbReference>
<sequence>MSLLTRFLKGRADMSDAWLIVGLGNPGPQYAKTRHNIGQMVLDELAREVGGTFKKHPKASAVVATGRLGMGGPKVVLMKSLGYMNVSGGPVSAVAKFYGIEPDHVVVVHDELDIPFDTIKLKRGGGEGGHNGLRDITKAFGTKEYYRVRAGIGRPPGRMNTADFVLKPFSTAEAKNLPFLISNAADAVRMLVEKGLVAAQQHYHSA</sequence>
<dbReference type="PROSITE" id="PS01195">
    <property type="entry name" value="PEPT_TRNA_HYDROL_1"/>
    <property type="match status" value="1"/>
</dbReference>
<dbReference type="Proteomes" id="UP000282386">
    <property type="component" value="Chromosome"/>
</dbReference>
<evidence type="ECO:0000256" key="8">
    <source>
        <dbReference type="HAMAP-Rule" id="MF_00083"/>
    </source>
</evidence>
<comment type="function">
    <text evidence="8">Hydrolyzes ribosome-free peptidyl-tRNAs (with 1 or more amino acids incorporated), which drop off the ribosome during protein synthesis, or as a result of ribosome stalling.</text>
</comment>
<dbReference type="GO" id="GO:0006515">
    <property type="term" value="P:protein quality control for misfolded or incompletely synthesized proteins"/>
    <property type="evidence" value="ECO:0007669"/>
    <property type="project" value="UniProtKB-UniRule"/>
</dbReference>
<dbReference type="EMBL" id="LR134479">
    <property type="protein sequence ID" value="VEI22485.1"/>
    <property type="molecule type" value="Genomic_DNA"/>
</dbReference>
<dbReference type="PANTHER" id="PTHR17224:SF1">
    <property type="entry name" value="PEPTIDYL-TRNA HYDROLASE"/>
    <property type="match status" value="1"/>
</dbReference>
<dbReference type="PANTHER" id="PTHR17224">
    <property type="entry name" value="PEPTIDYL-TRNA HYDROLASE"/>
    <property type="match status" value="1"/>
</dbReference>
<evidence type="ECO:0000256" key="10">
    <source>
        <dbReference type="RuleBase" id="RU004320"/>
    </source>
</evidence>
<feature type="binding site" evidence="8">
    <location>
        <position position="30"/>
    </location>
    <ligand>
        <name>tRNA</name>
        <dbReference type="ChEBI" id="CHEBI:17843"/>
    </ligand>
</feature>
<evidence type="ECO:0000256" key="9">
    <source>
        <dbReference type="RuleBase" id="RU000673"/>
    </source>
</evidence>
<dbReference type="EC" id="3.1.1.29" evidence="1 8"/>
<dbReference type="GO" id="GO:0004045">
    <property type="term" value="F:peptidyl-tRNA hydrolase activity"/>
    <property type="evidence" value="ECO:0007669"/>
    <property type="project" value="UniProtKB-UniRule"/>
</dbReference>
<dbReference type="NCBIfam" id="TIGR00447">
    <property type="entry name" value="pth"/>
    <property type="match status" value="1"/>
</dbReference>